<protein>
    <recommendedName>
        <fullName evidence="2">Putative tail fiber protein gp53-like C-terminal domain-containing protein</fullName>
    </recommendedName>
</protein>
<feature type="compositionally biased region" description="Polar residues" evidence="1">
    <location>
        <begin position="1"/>
        <end position="10"/>
    </location>
</feature>
<dbReference type="Pfam" id="PF21882">
    <property type="entry name" value="Gp53-like_C"/>
    <property type="match status" value="1"/>
</dbReference>
<name>A0ABX2P8T2_9PROT</name>
<feature type="region of interest" description="Disordered" evidence="1">
    <location>
        <begin position="1"/>
        <end position="24"/>
    </location>
</feature>
<dbReference type="EMBL" id="JABXXV010000009">
    <property type="protein sequence ID" value="NVN47930.1"/>
    <property type="molecule type" value="Genomic_DNA"/>
</dbReference>
<evidence type="ECO:0000259" key="2">
    <source>
        <dbReference type="Pfam" id="PF21882"/>
    </source>
</evidence>
<reference evidence="3 4" key="1">
    <citation type="submission" date="2020-06" db="EMBL/GenBank/DDBJ databases">
        <title>Synonyms of Asaia species.</title>
        <authorList>
            <person name="Sombolestani A."/>
        </authorList>
    </citation>
    <scope>NUCLEOTIDE SEQUENCE [LARGE SCALE GENOMIC DNA]</scope>
    <source>
        <strain evidence="3 4">LMG 27047</strain>
    </source>
</reference>
<keyword evidence="4" id="KW-1185">Reference proteome</keyword>
<dbReference type="InterPro" id="IPR054075">
    <property type="entry name" value="Gp53-like_C"/>
</dbReference>
<dbReference type="Gene3D" id="2.60.40.3940">
    <property type="match status" value="1"/>
</dbReference>
<accession>A0ABX2P8T2</accession>
<organism evidence="3 4">
    <name type="scientific">Asaia spathodeae</name>
    <dbReference type="NCBI Taxonomy" id="657016"/>
    <lineage>
        <taxon>Bacteria</taxon>
        <taxon>Pseudomonadati</taxon>
        <taxon>Pseudomonadota</taxon>
        <taxon>Alphaproteobacteria</taxon>
        <taxon>Acetobacterales</taxon>
        <taxon>Acetobacteraceae</taxon>
        <taxon>Asaia</taxon>
    </lineage>
</organism>
<proteinExistence type="predicted"/>
<dbReference type="RefSeq" id="WP_267312270.1">
    <property type="nucleotide sequence ID" value="NZ_JABXXV010000009.1"/>
</dbReference>
<comment type="caution">
    <text evidence="3">The sequence shown here is derived from an EMBL/GenBank/DDBJ whole genome shotgun (WGS) entry which is preliminary data.</text>
</comment>
<sequence length="355" mass="36548">MQRISTSTAVATRPAASTGGTPGYFTDGNAATGLPGTVVDDDFLNGLQEVIANAIEATGQTLSAQDDAQLTAAIRKLALTARYDAALASKVGGYSLNAIVADPSTVASFWVSTVAGNLTVPGASGASWTPLLGSYYTKVQSDARYLQPSNLTPYYTGAQSDAKYCAITGFTATGDMSASGVVGWSTATSKTSVGLVLVGLNGNNISLRQNETVGQYTQAALQVNGYSNANGYFSFRNDGTFWSGSSQFASQAFAAGTVAVQGNNWFWMKLPNGILIQGGNASYNASDGTNGTTVTLPTTFGASFIYAGGNDIGSNANSVTVMRVNGSTIRLLGREVTSGTLQNTTINYLCIGTSA</sequence>
<dbReference type="Proteomes" id="UP001516351">
    <property type="component" value="Unassembled WGS sequence"/>
</dbReference>
<evidence type="ECO:0000313" key="4">
    <source>
        <dbReference type="Proteomes" id="UP001516351"/>
    </source>
</evidence>
<feature type="domain" description="Putative tail fiber protein gp53-like C-terminal" evidence="2">
    <location>
        <begin position="269"/>
        <end position="352"/>
    </location>
</feature>
<evidence type="ECO:0000256" key="1">
    <source>
        <dbReference type="SAM" id="MobiDB-lite"/>
    </source>
</evidence>
<gene>
    <name evidence="3" type="ORF">HW542_14100</name>
</gene>
<evidence type="ECO:0000313" key="3">
    <source>
        <dbReference type="EMBL" id="NVN47930.1"/>
    </source>
</evidence>